<sequence>MTNIWLSDSSRPRPWMLSAVTRLVEIFLNVHGQVNKLPLMHHVAKLKCAENRKSGMDSWLD</sequence>
<organism evidence="1 2">
    <name type="scientific">Daphnia pulex</name>
    <name type="common">Water flea</name>
    <dbReference type="NCBI Taxonomy" id="6669"/>
    <lineage>
        <taxon>Eukaryota</taxon>
        <taxon>Metazoa</taxon>
        <taxon>Ecdysozoa</taxon>
        <taxon>Arthropoda</taxon>
        <taxon>Crustacea</taxon>
        <taxon>Branchiopoda</taxon>
        <taxon>Diplostraca</taxon>
        <taxon>Cladocera</taxon>
        <taxon>Anomopoda</taxon>
        <taxon>Daphniidae</taxon>
        <taxon>Daphnia</taxon>
    </lineage>
</organism>
<dbReference type="EMBL" id="GL732532">
    <property type="protein sequence ID" value="EFX85450.1"/>
    <property type="molecule type" value="Genomic_DNA"/>
</dbReference>
<dbReference type="KEGG" id="dpx:DAPPUDRAFT_238048"/>
<reference evidence="1 2" key="1">
    <citation type="journal article" date="2011" name="Science">
        <title>The ecoresponsive genome of Daphnia pulex.</title>
        <authorList>
            <person name="Colbourne J.K."/>
            <person name="Pfrender M.E."/>
            <person name="Gilbert D."/>
            <person name="Thomas W.K."/>
            <person name="Tucker A."/>
            <person name="Oakley T.H."/>
            <person name="Tokishita S."/>
            <person name="Aerts A."/>
            <person name="Arnold G.J."/>
            <person name="Basu M.K."/>
            <person name="Bauer D.J."/>
            <person name="Caceres C.E."/>
            <person name="Carmel L."/>
            <person name="Casola C."/>
            <person name="Choi J.H."/>
            <person name="Detter J.C."/>
            <person name="Dong Q."/>
            <person name="Dusheyko S."/>
            <person name="Eads B.D."/>
            <person name="Frohlich T."/>
            <person name="Geiler-Samerotte K.A."/>
            <person name="Gerlach D."/>
            <person name="Hatcher P."/>
            <person name="Jogdeo S."/>
            <person name="Krijgsveld J."/>
            <person name="Kriventseva E.V."/>
            <person name="Kultz D."/>
            <person name="Laforsch C."/>
            <person name="Lindquist E."/>
            <person name="Lopez J."/>
            <person name="Manak J.R."/>
            <person name="Muller J."/>
            <person name="Pangilinan J."/>
            <person name="Patwardhan R.P."/>
            <person name="Pitluck S."/>
            <person name="Pritham E.J."/>
            <person name="Rechtsteiner A."/>
            <person name="Rho M."/>
            <person name="Rogozin I.B."/>
            <person name="Sakarya O."/>
            <person name="Salamov A."/>
            <person name="Schaack S."/>
            <person name="Shapiro H."/>
            <person name="Shiga Y."/>
            <person name="Skalitzky C."/>
            <person name="Smith Z."/>
            <person name="Souvorov A."/>
            <person name="Sung W."/>
            <person name="Tang Z."/>
            <person name="Tsuchiya D."/>
            <person name="Tu H."/>
            <person name="Vos H."/>
            <person name="Wang M."/>
            <person name="Wolf Y.I."/>
            <person name="Yamagata H."/>
            <person name="Yamada T."/>
            <person name="Ye Y."/>
            <person name="Shaw J.R."/>
            <person name="Andrews J."/>
            <person name="Crease T.J."/>
            <person name="Tang H."/>
            <person name="Lucas S.M."/>
            <person name="Robertson H.M."/>
            <person name="Bork P."/>
            <person name="Koonin E.V."/>
            <person name="Zdobnov E.M."/>
            <person name="Grigoriev I.V."/>
            <person name="Lynch M."/>
            <person name="Boore J.L."/>
        </authorList>
    </citation>
    <scope>NUCLEOTIDE SEQUENCE [LARGE SCALE GENOMIC DNA]</scope>
</reference>
<dbReference type="AlphaFoldDB" id="E9G533"/>
<dbReference type="InParanoid" id="E9G533"/>
<evidence type="ECO:0000313" key="1">
    <source>
        <dbReference type="EMBL" id="EFX85450.1"/>
    </source>
</evidence>
<proteinExistence type="predicted"/>
<dbReference type="HOGENOM" id="CLU_2924908_0_0_1"/>
<name>E9G533_DAPPU</name>
<evidence type="ECO:0000313" key="2">
    <source>
        <dbReference type="Proteomes" id="UP000000305"/>
    </source>
</evidence>
<accession>E9G533</accession>
<dbReference type="Proteomes" id="UP000000305">
    <property type="component" value="Unassembled WGS sequence"/>
</dbReference>
<keyword evidence="2" id="KW-1185">Reference proteome</keyword>
<gene>
    <name evidence="1" type="ORF">DAPPUDRAFT_238048</name>
</gene>
<protein>
    <submittedName>
        <fullName evidence="1">Uncharacterized protein</fullName>
    </submittedName>
</protein>